<evidence type="ECO:0000313" key="1">
    <source>
        <dbReference type="EMBL" id="MBG6085848.1"/>
    </source>
</evidence>
<protein>
    <submittedName>
        <fullName evidence="1">Uncharacterized protein</fullName>
    </submittedName>
</protein>
<dbReference type="Proteomes" id="UP000625033">
    <property type="component" value="Unassembled WGS sequence"/>
</dbReference>
<accession>A0A931GFZ1</accession>
<evidence type="ECO:0000313" key="2">
    <source>
        <dbReference type="Proteomes" id="UP000625033"/>
    </source>
</evidence>
<name>A0A931GFZ1_9MICC</name>
<gene>
    <name evidence="1" type="ORF">IW252_002615</name>
</gene>
<comment type="caution">
    <text evidence="1">The sequence shown here is derived from an EMBL/GenBank/DDBJ whole genome shotgun (WGS) entry which is preliminary data.</text>
</comment>
<dbReference type="RefSeq" id="WP_196836984.1">
    <property type="nucleotide sequence ID" value="NZ_JADOTZ010000001.1"/>
</dbReference>
<reference evidence="1" key="1">
    <citation type="submission" date="2020-11" db="EMBL/GenBank/DDBJ databases">
        <title>Sequencing the genomes of 1000 actinobacteria strains.</title>
        <authorList>
            <person name="Klenk H.-P."/>
        </authorList>
    </citation>
    <scope>NUCLEOTIDE SEQUENCE</scope>
    <source>
        <strain evidence="1">DSM 26152</strain>
    </source>
</reference>
<dbReference type="EMBL" id="JADOTZ010000001">
    <property type="protein sequence ID" value="MBG6085848.1"/>
    <property type="molecule type" value="Genomic_DNA"/>
</dbReference>
<dbReference type="AlphaFoldDB" id="A0A931GFZ1"/>
<organism evidence="1 2">
    <name type="scientific">Zhihengliuella flava</name>
    <dbReference type="NCBI Taxonomy" id="1285193"/>
    <lineage>
        <taxon>Bacteria</taxon>
        <taxon>Bacillati</taxon>
        <taxon>Actinomycetota</taxon>
        <taxon>Actinomycetes</taxon>
        <taxon>Micrococcales</taxon>
        <taxon>Micrococcaceae</taxon>
        <taxon>Zhihengliuella</taxon>
    </lineage>
</organism>
<sequence>MKHTEAIAHLALAAHGLRTEAAVSTRAAEREPHHRMQHLQAADEYRARAAQIDAAIRLLTTNELKDAA</sequence>
<keyword evidence="2" id="KW-1185">Reference proteome</keyword>
<proteinExistence type="predicted"/>